<dbReference type="PRINTS" id="PR00344">
    <property type="entry name" value="BCTRLSENSOR"/>
</dbReference>
<feature type="domain" description="Histidine kinase" evidence="8">
    <location>
        <begin position="335"/>
        <end position="557"/>
    </location>
</feature>
<sequence>MDRSASQIIKDKLLALMVLRVVLALVFLGVGSWFQLKDYYFATPLYYPIHFMVITIGILTIVYGLLHKRCRRVVQFAYIQITIDLLLITVAIFITGGTESYFSILYFISVIGTSMILGRRGGFYAAFVSSVLFAVMMNMDLYRLLPQQFKVFSYNAAGVADWSFVMTTIATHAIGLFTVAYLTGRYVEKANQMERRLEEREVDLGRLETLNKTVVENIPAGIMTIDKEGRITSFNRAATSITGYELREVYLQSVYELFPSLLTARPWPVSDVTRPEKIVKTKDGRDICLGFTVSFGAEGEATNIIIFQDLTELKSMEEQLRRDDRLKALGELSASIAHEVRNPLASISGSIQMLSKDMDFDGDKKQLMGIVLKETERLNRLITDFLLFARPASASEKAFIDIADVISETVKVFSNSPQAKGIEIEVRLDHGLFVEADAHQLSQVFWNLFINAAIAMDGKGGLSISAGAEGRGASGACEPSVKDKGESVRIEVADTGVGIAGGDLGRIFDPFFSTRDGGTGMGLALVHRMIEEHGGVIDVSSSPGRGTRFTVTMPRVNLDASQRETGT</sequence>
<dbReference type="SMART" id="SM00387">
    <property type="entry name" value="HATPase_c"/>
    <property type="match status" value="1"/>
</dbReference>
<dbReference type="InterPro" id="IPR003661">
    <property type="entry name" value="HisK_dim/P_dom"/>
</dbReference>
<dbReference type="Gene3D" id="1.10.287.130">
    <property type="match status" value="1"/>
</dbReference>
<feature type="transmembrane region" description="Helical" evidence="7">
    <location>
        <begin position="124"/>
        <end position="142"/>
    </location>
</feature>
<evidence type="ECO:0000259" key="8">
    <source>
        <dbReference type="PROSITE" id="PS50109"/>
    </source>
</evidence>
<evidence type="ECO:0000256" key="5">
    <source>
        <dbReference type="ARBA" id="ARBA00022840"/>
    </source>
</evidence>
<keyword evidence="3" id="KW-0547">Nucleotide-binding</keyword>
<dbReference type="InterPro" id="IPR003594">
    <property type="entry name" value="HATPase_dom"/>
</dbReference>
<dbReference type="InterPro" id="IPR000014">
    <property type="entry name" value="PAS"/>
</dbReference>
<dbReference type="PANTHER" id="PTHR43065">
    <property type="entry name" value="SENSOR HISTIDINE KINASE"/>
    <property type="match status" value="1"/>
</dbReference>
<feature type="domain" description="PAS" evidence="9">
    <location>
        <begin position="207"/>
        <end position="258"/>
    </location>
</feature>
<dbReference type="PROSITE" id="PS50112">
    <property type="entry name" value="PAS"/>
    <property type="match status" value="1"/>
</dbReference>
<evidence type="ECO:0000313" key="10">
    <source>
        <dbReference type="EMBL" id="VAW35055.1"/>
    </source>
</evidence>
<dbReference type="InterPro" id="IPR036097">
    <property type="entry name" value="HisK_dim/P_sf"/>
</dbReference>
<dbReference type="Pfam" id="PF00989">
    <property type="entry name" value="PAS"/>
    <property type="match status" value="1"/>
</dbReference>
<keyword evidence="6" id="KW-0902">Two-component regulatory system</keyword>
<evidence type="ECO:0008006" key="11">
    <source>
        <dbReference type="Google" id="ProtNLM"/>
    </source>
</evidence>
<keyword evidence="7" id="KW-0472">Membrane</keyword>
<keyword evidence="7" id="KW-0812">Transmembrane</keyword>
<dbReference type="GO" id="GO:0006355">
    <property type="term" value="P:regulation of DNA-templated transcription"/>
    <property type="evidence" value="ECO:0007669"/>
    <property type="project" value="InterPro"/>
</dbReference>
<dbReference type="Gene3D" id="3.30.565.10">
    <property type="entry name" value="Histidine kinase-like ATPase, C-terminal domain"/>
    <property type="match status" value="1"/>
</dbReference>
<feature type="transmembrane region" description="Helical" evidence="7">
    <location>
        <begin position="100"/>
        <end position="117"/>
    </location>
</feature>
<feature type="transmembrane region" description="Helical" evidence="7">
    <location>
        <begin position="46"/>
        <end position="66"/>
    </location>
</feature>
<feature type="transmembrane region" description="Helical" evidence="7">
    <location>
        <begin position="162"/>
        <end position="183"/>
    </location>
</feature>
<feature type="transmembrane region" description="Helical" evidence="7">
    <location>
        <begin position="73"/>
        <end position="94"/>
    </location>
</feature>
<evidence type="ECO:0000256" key="7">
    <source>
        <dbReference type="SAM" id="Phobius"/>
    </source>
</evidence>
<dbReference type="PROSITE" id="PS50109">
    <property type="entry name" value="HIS_KIN"/>
    <property type="match status" value="1"/>
</dbReference>
<keyword evidence="2" id="KW-0808">Transferase</keyword>
<evidence type="ECO:0000256" key="4">
    <source>
        <dbReference type="ARBA" id="ARBA00022777"/>
    </source>
</evidence>
<keyword evidence="5" id="KW-0067">ATP-binding</keyword>
<gene>
    <name evidence="10" type="ORF">MNBD_DELTA02-1017</name>
</gene>
<dbReference type="SUPFAM" id="SSF55785">
    <property type="entry name" value="PYP-like sensor domain (PAS domain)"/>
    <property type="match status" value="1"/>
</dbReference>
<evidence type="ECO:0000256" key="3">
    <source>
        <dbReference type="ARBA" id="ARBA00022741"/>
    </source>
</evidence>
<dbReference type="Pfam" id="PF00512">
    <property type="entry name" value="HisKA"/>
    <property type="match status" value="1"/>
</dbReference>
<proteinExistence type="predicted"/>
<evidence type="ECO:0000256" key="1">
    <source>
        <dbReference type="ARBA" id="ARBA00022553"/>
    </source>
</evidence>
<dbReference type="InterPro" id="IPR005467">
    <property type="entry name" value="His_kinase_dom"/>
</dbReference>
<dbReference type="InterPro" id="IPR004358">
    <property type="entry name" value="Sig_transdc_His_kin-like_C"/>
</dbReference>
<dbReference type="NCBIfam" id="TIGR00229">
    <property type="entry name" value="sensory_box"/>
    <property type="match status" value="1"/>
</dbReference>
<organism evidence="10">
    <name type="scientific">hydrothermal vent metagenome</name>
    <dbReference type="NCBI Taxonomy" id="652676"/>
    <lineage>
        <taxon>unclassified sequences</taxon>
        <taxon>metagenomes</taxon>
        <taxon>ecological metagenomes</taxon>
    </lineage>
</organism>
<keyword evidence="7" id="KW-1133">Transmembrane helix</keyword>
<dbReference type="GO" id="GO:0005524">
    <property type="term" value="F:ATP binding"/>
    <property type="evidence" value="ECO:0007669"/>
    <property type="project" value="UniProtKB-KW"/>
</dbReference>
<dbReference type="SMART" id="SM00091">
    <property type="entry name" value="PAS"/>
    <property type="match status" value="1"/>
</dbReference>
<dbReference type="AlphaFoldDB" id="A0A3B0UV83"/>
<dbReference type="Pfam" id="PF25323">
    <property type="entry name" value="6TM_PilS"/>
    <property type="match status" value="1"/>
</dbReference>
<dbReference type="CDD" id="cd00082">
    <property type="entry name" value="HisKA"/>
    <property type="match status" value="1"/>
</dbReference>
<dbReference type="CDD" id="cd00130">
    <property type="entry name" value="PAS"/>
    <property type="match status" value="1"/>
</dbReference>
<evidence type="ECO:0000256" key="2">
    <source>
        <dbReference type="ARBA" id="ARBA00022679"/>
    </source>
</evidence>
<dbReference type="InterPro" id="IPR013767">
    <property type="entry name" value="PAS_fold"/>
</dbReference>
<name>A0A3B0UV83_9ZZZZ</name>
<dbReference type="Gene3D" id="3.30.450.20">
    <property type="entry name" value="PAS domain"/>
    <property type="match status" value="1"/>
</dbReference>
<dbReference type="SUPFAM" id="SSF55874">
    <property type="entry name" value="ATPase domain of HSP90 chaperone/DNA topoisomerase II/histidine kinase"/>
    <property type="match status" value="1"/>
</dbReference>
<protein>
    <recommendedName>
        <fullName evidence="11">Histidine kinase</fullName>
    </recommendedName>
</protein>
<dbReference type="SMART" id="SM00388">
    <property type="entry name" value="HisKA"/>
    <property type="match status" value="1"/>
</dbReference>
<dbReference type="EMBL" id="UOEZ01000018">
    <property type="protein sequence ID" value="VAW35055.1"/>
    <property type="molecule type" value="Genomic_DNA"/>
</dbReference>
<dbReference type="SUPFAM" id="SSF47384">
    <property type="entry name" value="Homodimeric domain of signal transducing histidine kinase"/>
    <property type="match status" value="1"/>
</dbReference>
<dbReference type="GO" id="GO:0000155">
    <property type="term" value="F:phosphorelay sensor kinase activity"/>
    <property type="evidence" value="ECO:0007669"/>
    <property type="project" value="InterPro"/>
</dbReference>
<feature type="transmembrane region" description="Helical" evidence="7">
    <location>
        <begin position="12"/>
        <end position="34"/>
    </location>
</feature>
<keyword evidence="1" id="KW-0597">Phosphoprotein</keyword>
<reference evidence="10" key="1">
    <citation type="submission" date="2018-06" db="EMBL/GenBank/DDBJ databases">
        <authorList>
            <person name="Zhirakovskaya E."/>
        </authorList>
    </citation>
    <scope>NUCLEOTIDE SEQUENCE</scope>
</reference>
<evidence type="ECO:0000256" key="6">
    <source>
        <dbReference type="ARBA" id="ARBA00023012"/>
    </source>
</evidence>
<evidence type="ECO:0000259" key="9">
    <source>
        <dbReference type="PROSITE" id="PS50112"/>
    </source>
</evidence>
<dbReference type="InterPro" id="IPR035965">
    <property type="entry name" value="PAS-like_dom_sf"/>
</dbReference>
<dbReference type="InterPro" id="IPR036890">
    <property type="entry name" value="HATPase_C_sf"/>
</dbReference>
<keyword evidence="4" id="KW-0418">Kinase</keyword>
<dbReference type="PANTHER" id="PTHR43065:SF10">
    <property type="entry name" value="PEROXIDE STRESS-ACTIVATED HISTIDINE KINASE MAK3"/>
    <property type="match status" value="1"/>
</dbReference>
<dbReference type="Pfam" id="PF02518">
    <property type="entry name" value="HATPase_c"/>
    <property type="match status" value="1"/>
</dbReference>
<accession>A0A3B0UV83</accession>